<evidence type="ECO:0000313" key="2">
    <source>
        <dbReference type="Proteomes" id="UP000005239"/>
    </source>
</evidence>
<keyword evidence="2" id="KW-1185">Reference proteome</keyword>
<sequence length="71" mass="7771">MSMYTINFQRPCYADFLFGAPNNVPINSHADAFGIPLTQKFMCCGPHRNVSALGPQYCLDIDTLSSMGSHG</sequence>
<protein>
    <submittedName>
        <fullName evidence="1">Uncharacterized protein</fullName>
    </submittedName>
</protein>
<dbReference type="AlphaFoldDB" id="A0A2A6BCI0"/>
<dbReference type="EnsemblMetazoa" id="PPA15991.1">
    <property type="protein sequence ID" value="PPA15991.1"/>
    <property type="gene ID" value="WBGene00105545"/>
</dbReference>
<accession>A0A2A6BCI0</accession>
<evidence type="ECO:0000313" key="1">
    <source>
        <dbReference type="EnsemblMetazoa" id="PPA15991.1"/>
    </source>
</evidence>
<gene>
    <name evidence="1" type="primary">WBGene00105545</name>
</gene>
<dbReference type="Proteomes" id="UP000005239">
    <property type="component" value="Unassembled WGS sequence"/>
</dbReference>
<reference evidence="1" key="2">
    <citation type="submission" date="2022-06" db="UniProtKB">
        <authorList>
            <consortium name="EnsemblMetazoa"/>
        </authorList>
    </citation>
    <scope>IDENTIFICATION</scope>
    <source>
        <strain evidence="1">PS312</strain>
    </source>
</reference>
<accession>A0A8R1YDP6</accession>
<reference evidence="2" key="1">
    <citation type="journal article" date="2008" name="Nat. Genet.">
        <title>The Pristionchus pacificus genome provides a unique perspective on nematode lifestyle and parasitism.</title>
        <authorList>
            <person name="Dieterich C."/>
            <person name="Clifton S.W."/>
            <person name="Schuster L.N."/>
            <person name="Chinwalla A."/>
            <person name="Delehaunty K."/>
            <person name="Dinkelacker I."/>
            <person name="Fulton L."/>
            <person name="Fulton R."/>
            <person name="Godfrey J."/>
            <person name="Minx P."/>
            <person name="Mitreva M."/>
            <person name="Roeseler W."/>
            <person name="Tian H."/>
            <person name="Witte H."/>
            <person name="Yang S.P."/>
            <person name="Wilson R.K."/>
            <person name="Sommer R.J."/>
        </authorList>
    </citation>
    <scope>NUCLEOTIDE SEQUENCE [LARGE SCALE GENOMIC DNA]</scope>
    <source>
        <strain evidence="2">PS312</strain>
    </source>
</reference>
<proteinExistence type="predicted"/>
<name>A0A2A6BCI0_PRIPA</name>
<organism evidence="1 2">
    <name type="scientific">Pristionchus pacificus</name>
    <name type="common">Parasitic nematode worm</name>
    <dbReference type="NCBI Taxonomy" id="54126"/>
    <lineage>
        <taxon>Eukaryota</taxon>
        <taxon>Metazoa</taxon>
        <taxon>Ecdysozoa</taxon>
        <taxon>Nematoda</taxon>
        <taxon>Chromadorea</taxon>
        <taxon>Rhabditida</taxon>
        <taxon>Rhabditina</taxon>
        <taxon>Diplogasteromorpha</taxon>
        <taxon>Diplogasteroidea</taxon>
        <taxon>Neodiplogasteridae</taxon>
        <taxon>Pristionchus</taxon>
    </lineage>
</organism>